<evidence type="ECO:0000313" key="4">
    <source>
        <dbReference type="Proteomes" id="UP001516464"/>
    </source>
</evidence>
<dbReference type="EMBL" id="SBIQ01000419">
    <property type="protein sequence ID" value="KAF7677985.1"/>
    <property type="molecule type" value="Genomic_DNA"/>
</dbReference>
<organism evidence="3 4">
    <name type="scientific">Astathelohania contejeani</name>
    <dbReference type="NCBI Taxonomy" id="164912"/>
    <lineage>
        <taxon>Eukaryota</taxon>
        <taxon>Fungi</taxon>
        <taxon>Fungi incertae sedis</taxon>
        <taxon>Microsporidia</taxon>
        <taxon>Astathelohaniidae</taxon>
        <taxon>Astathelohania</taxon>
    </lineage>
</organism>
<evidence type="ECO:0000256" key="1">
    <source>
        <dbReference type="SAM" id="Coils"/>
    </source>
</evidence>
<reference evidence="3 4" key="1">
    <citation type="submission" date="2019-01" db="EMBL/GenBank/DDBJ databases">
        <title>Genomes sequencing and comparative genomics of infectious freshwater microsporidia, Cucumispora dikerogammari and Thelohania contejeani.</title>
        <authorList>
            <person name="Cormier A."/>
            <person name="Giraud I."/>
            <person name="Wattier R."/>
            <person name="Teixeira M."/>
            <person name="Grandjean F."/>
            <person name="Rigaud T."/>
            <person name="Cordaux R."/>
        </authorList>
    </citation>
    <scope>NUCLEOTIDE SEQUENCE [LARGE SCALE GENOMIC DNA]</scope>
    <source>
        <strain evidence="3">T1</strain>
        <tissue evidence="3">Spores</tissue>
    </source>
</reference>
<keyword evidence="4" id="KW-1185">Reference proteome</keyword>
<dbReference type="PANTHER" id="PTHR23082">
    <property type="entry name" value="TRANSCRIPTION INITIATION FACTOR IIIC TFIIIC , POLYPEPTIDE 3-RELATED"/>
    <property type="match status" value="1"/>
</dbReference>
<protein>
    <submittedName>
        <fullName evidence="3">Transcription factor tau</fullName>
    </submittedName>
</protein>
<dbReference type="InterPro" id="IPR011990">
    <property type="entry name" value="TPR-like_helical_dom_sf"/>
</dbReference>
<feature type="coiled-coil region" evidence="1">
    <location>
        <begin position="117"/>
        <end position="150"/>
    </location>
</feature>
<evidence type="ECO:0000256" key="2">
    <source>
        <dbReference type="SAM" id="MobiDB-lite"/>
    </source>
</evidence>
<proteinExistence type="predicted"/>
<dbReference type="PANTHER" id="PTHR23082:SF0">
    <property type="entry name" value="GENERAL TRANSCRIPTION FACTOR 3C POLYPEPTIDE 3"/>
    <property type="match status" value="1"/>
</dbReference>
<dbReference type="InterPro" id="IPR039340">
    <property type="entry name" value="Tfc4/TFIIIC-102/Sfc4"/>
</dbReference>
<sequence length="838" mass="98791">MNDADGSSTDNQQNSHHKFDQQTQQLLQLANSQYVSNNIPECIKTLQNLVQINPRCHNAYYTLGLIFEEREEHEQAYRSYLLAAHTKKQDIKLWQRLYEYSYILDHKEDRIEFINKIIRLKKENKKIKTNKKKEEDADITDDEIMENEDETIYNLIKEKYNLYESQNNIEKSIETIIELIPYEGFPYDLIENIKENIRNSTDLVRAMKKLVYIILHPGMMQLITNHPYLPKPSKEMINLIIVSLFELELFNLLINLFNELEDYEWEPKQKLIFILSREFCSDSSNDFSYFESFLSDETNWKDFKEFQMALTLCEILQEKGLFSACMNVLIKLRNLFEEGSKDPMLRNILNRLAQLALDMGDKNSGLQYYLELHALLPEDNQIKAIISGLYEDLGDTANALHFASSLTDEVNEYIDDANIQSKKDFRHSVDECKNTRMLYNKAMLLYANKAKEQTALFINTSNQLIRQFLNNIFIFVPPNTNFNTFLMRNERNVITQKPLGEFNYDAKIKEIYSNDTNNPIRELRRTNIRLMSLHGLDVDEWFNILKMNVVAKIELMNYTDASALLIKSLEAHIFRGRSDIFIQLVAMGMKFSLINNDIDNFLVCIKKAIFVLQNNDYYFLLFFFCNFFIEYYKKKNYLTSIKNLQRVGKRKLMSRNIKNKCHKIALDDLVRLTRSKLAKKENENQNEGEDVDYVIDRNVSNNDKLIFLCSYIPNFIYTESVGFIDKVFAVEEPSLEINILLASIYATHTKSRAINNRYYYVKKSFNVINKLMGKGHDDVVNYNIGRLYQHYGVLGMAECFYKKALLTNDMELKQLAKFNLLLIYKRKNVELWKALMRY</sequence>
<feature type="region of interest" description="Disordered" evidence="2">
    <location>
        <begin position="1"/>
        <end position="21"/>
    </location>
</feature>
<dbReference type="Proteomes" id="UP001516464">
    <property type="component" value="Unassembled WGS sequence"/>
</dbReference>
<dbReference type="SUPFAM" id="SSF48452">
    <property type="entry name" value="TPR-like"/>
    <property type="match status" value="2"/>
</dbReference>
<dbReference type="InterPro" id="IPR019734">
    <property type="entry name" value="TPR_rpt"/>
</dbReference>
<name>A0ABQ7HVK3_9MICR</name>
<accession>A0ABQ7HVK3</accession>
<keyword evidence="1" id="KW-0175">Coiled coil</keyword>
<evidence type="ECO:0000313" key="3">
    <source>
        <dbReference type="EMBL" id="KAF7677985.1"/>
    </source>
</evidence>
<dbReference type="Gene3D" id="1.25.40.10">
    <property type="entry name" value="Tetratricopeptide repeat domain"/>
    <property type="match status" value="1"/>
</dbReference>
<dbReference type="SMART" id="SM00028">
    <property type="entry name" value="TPR"/>
    <property type="match status" value="3"/>
</dbReference>
<comment type="caution">
    <text evidence="3">The sequence shown here is derived from an EMBL/GenBank/DDBJ whole genome shotgun (WGS) entry which is preliminary data.</text>
</comment>
<feature type="compositionally biased region" description="Polar residues" evidence="2">
    <location>
        <begin position="1"/>
        <end position="14"/>
    </location>
</feature>
<gene>
    <name evidence="3" type="primary">TFC4</name>
    <name evidence="3" type="ORF">TCON_2630</name>
</gene>